<dbReference type="EMBL" id="KB445554">
    <property type="protein sequence ID" value="EMC97580.1"/>
    <property type="molecule type" value="Genomic_DNA"/>
</dbReference>
<dbReference type="RefSeq" id="XP_007675890.1">
    <property type="nucleotide sequence ID" value="XM_007677700.1"/>
</dbReference>
<name>M2NF36_BAUPA</name>
<dbReference type="AlphaFoldDB" id="M2NF36"/>
<dbReference type="KEGG" id="bcom:BAUCODRAFT_458771"/>
<reference evidence="1 2" key="1">
    <citation type="journal article" date="2012" name="PLoS Pathog.">
        <title>Diverse lifestyles and strategies of plant pathogenesis encoded in the genomes of eighteen Dothideomycetes fungi.</title>
        <authorList>
            <person name="Ohm R.A."/>
            <person name="Feau N."/>
            <person name="Henrissat B."/>
            <person name="Schoch C.L."/>
            <person name="Horwitz B.A."/>
            <person name="Barry K.W."/>
            <person name="Condon B.J."/>
            <person name="Copeland A.C."/>
            <person name="Dhillon B."/>
            <person name="Glaser F."/>
            <person name="Hesse C.N."/>
            <person name="Kosti I."/>
            <person name="LaButti K."/>
            <person name="Lindquist E.A."/>
            <person name="Lucas S."/>
            <person name="Salamov A.A."/>
            <person name="Bradshaw R.E."/>
            <person name="Ciuffetti L."/>
            <person name="Hamelin R.C."/>
            <person name="Kema G.H.J."/>
            <person name="Lawrence C."/>
            <person name="Scott J.A."/>
            <person name="Spatafora J.W."/>
            <person name="Turgeon B.G."/>
            <person name="de Wit P.J.G.M."/>
            <person name="Zhong S."/>
            <person name="Goodwin S.B."/>
            <person name="Grigoriev I.V."/>
        </authorList>
    </citation>
    <scope>NUCLEOTIDE SEQUENCE [LARGE SCALE GENOMIC DNA]</scope>
    <source>
        <strain evidence="1 2">UAMH 10762</strain>
    </source>
</reference>
<organism evidence="1 2">
    <name type="scientific">Baudoinia panamericana (strain UAMH 10762)</name>
    <name type="common">Angels' share fungus</name>
    <name type="synonym">Baudoinia compniacensis (strain UAMH 10762)</name>
    <dbReference type="NCBI Taxonomy" id="717646"/>
    <lineage>
        <taxon>Eukaryota</taxon>
        <taxon>Fungi</taxon>
        <taxon>Dikarya</taxon>
        <taxon>Ascomycota</taxon>
        <taxon>Pezizomycotina</taxon>
        <taxon>Dothideomycetes</taxon>
        <taxon>Dothideomycetidae</taxon>
        <taxon>Mycosphaerellales</taxon>
        <taxon>Teratosphaeriaceae</taxon>
        <taxon>Baudoinia</taxon>
    </lineage>
</organism>
<evidence type="ECO:0000313" key="2">
    <source>
        <dbReference type="Proteomes" id="UP000011761"/>
    </source>
</evidence>
<sequence>MDNQAESNQAHRGKRNPVAPMRFQALHFPLSRLHGGFAESRGIDRAAYETCHTLISPRSSCSLRNFTAVSWHPSVCFNSIAQIQHYGQLQLLCFARTRVCPASPCARHFILRADFASLR</sequence>
<gene>
    <name evidence="1" type="ORF">BAUCODRAFT_458771</name>
</gene>
<evidence type="ECO:0000313" key="1">
    <source>
        <dbReference type="EMBL" id="EMC97580.1"/>
    </source>
</evidence>
<dbReference type="HOGENOM" id="CLU_2061077_0_0_1"/>
<keyword evidence="2" id="KW-1185">Reference proteome</keyword>
<accession>M2NF36</accession>
<protein>
    <submittedName>
        <fullName evidence="1">Uncharacterized protein</fullName>
    </submittedName>
</protein>
<proteinExistence type="predicted"/>
<dbReference type="Proteomes" id="UP000011761">
    <property type="component" value="Unassembled WGS sequence"/>
</dbReference>
<dbReference type="GeneID" id="19114526"/>